<proteinExistence type="predicted"/>
<feature type="compositionally biased region" description="Basic and acidic residues" evidence="1">
    <location>
        <begin position="472"/>
        <end position="485"/>
    </location>
</feature>
<feature type="region of interest" description="Disordered" evidence="1">
    <location>
        <begin position="1"/>
        <end position="30"/>
    </location>
</feature>
<dbReference type="GeneID" id="67012787"/>
<feature type="region of interest" description="Disordered" evidence="1">
    <location>
        <begin position="425"/>
        <end position="504"/>
    </location>
</feature>
<comment type="caution">
    <text evidence="2">The sequence shown here is derived from an EMBL/GenBank/DDBJ whole genome shotgun (WGS) entry which is preliminary data.</text>
</comment>
<gene>
    <name evidence="2" type="ORF">ALTATR162_LOCUS1451</name>
</gene>
<evidence type="ECO:0000256" key="1">
    <source>
        <dbReference type="SAM" id="MobiDB-lite"/>
    </source>
</evidence>
<dbReference type="Gene3D" id="3.40.395.10">
    <property type="entry name" value="Adenoviral Proteinase, Chain A"/>
    <property type="match status" value="1"/>
</dbReference>
<keyword evidence="3" id="KW-1185">Reference proteome</keyword>
<name>A0A8J2MXQ1_9PLEO</name>
<dbReference type="EMBL" id="CAJRGZ010000015">
    <property type="protein sequence ID" value="CAG5143942.1"/>
    <property type="molecule type" value="Genomic_DNA"/>
</dbReference>
<protein>
    <recommendedName>
        <fullName evidence="4">Ubiquitin-like protease family profile domain-containing protein</fullName>
    </recommendedName>
</protein>
<accession>A0A8J2MXQ1</accession>
<evidence type="ECO:0000313" key="3">
    <source>
        <dbReference type="Proteomes" id="UP000676310"/>
    </source>
</evidence>
<feature type="region of interest" description="Disordered" evidence="1">
    <location>
        <begin position="374"/>
        <end position="408"/>
    </location>
</feature>
<dbReference type="Proteomes" id="UP000676310">
    <property type="component" value="Unassembled WGS sequence"/>
</dbReference>
<dbReference type="InterPro" id="IPR038765">
    <property type="entry name" value="Papain-like_cys_pep_sf"/>
</dbReference>
<dbReference type="SUPFAM" id="SSF54001">
    <property type="entry name" value="Cysteine proteinases"/>
    <property type="match status" value="1"/>
</dbReference>
<evidence type="ECO:0000313" key="2">
    <source>
        <dbReference type="EMBL" id="CAG5143942.1"/>
    </source>
</evidence>
<reference evidence="2" key="1">
    <citation type="submission" date="2021-05" db="EMBL/GenBank/DDBJ databases">
        <authorList>
            <person name="Stam R."/>
        </authorList>
    </citation>
    <scope>NUCLEOTIDE SEQUENCE</scope>
    <source>
        <strain evidence="2">CS162</strain>
    </source>
</reference>
<feature type="compositionally biased region" description="Polar residues" evidence="1">
    <location>
        <begin position="430"/>
        <end position="461"/>
    </location>
</feature>
<feature type="compositionally biased region" description="Acidic residues" evidence="1">
    <location>
        <begin position="394"/>
        <end position="408"/>
    </location>
</feature>
<sequence length="504" mass="55241">MSKHNDQGAPAAGDTFGNMPPPAPPPPETREETINKWLRSRYIEHSHLGDPLVLSIEDFIDIVATSSTHPGKSWLEDNALGLAAALMTTSRTDILVVPSNAATKLASVGLCISDKNDFKTDVLSCQCYDAMKQESIRWVIVPVTNGMASPEEAARVKAARAEAAKAKKSRKAGQGDYSETGDQSMLDIIPGGGTHWGLMIIDKQRNDARWLDGHLTLGQKSNGKWCIKEILPPAWTAGKILCGYDKVMDLKRGQFTAVTLKHVPHDTHDNSYKGDKNSACGPWVIAMLEYLLKNPKFLTNGLHGAFRPRDKKYHHQRMAFNSLETRKRMQEIIRSVADENLGEDELPYKMTVRILKILDCLGTVDLLNGVLHFRYKKPPPRSGGDGGPTKGPDGGDDDEDDNDDEDDDNNAALQAILEQTFRVNKDASAQGFNDTSETGNQTVPDDLTMSSEDSNKATAGQPTIVGGVLGKPEVRGEKRKAEHGFPDYTQDGGKWPESGKRKKG</sequence>
<dbReference type="AlphaFoldDB" id="A0A8J2MXQ1"/>
<dbReference type="RefSeq" id="XP_043164982.1">
    <property type="nucleotide sequence ID" value="XM_043309047.1"/>
</dbReference>
<evidence type="ECO:0008006" key="4">
    <source>
        <dbReference type="Google" id="ProtNLM"/>
    </source>
</evidence>
<organism evidence="2 3">
    <name type="scientific">Alternaria atra</name>
    <dbReference type="NCBI Taxonomy" id="119953"/>
    <lineage>
        <taxon>Eukaryota</taxon>
        <taxon>Fungi</taxon>
        <taxon>Dikarya</taxon>
        <taxon>Ascomycota</taxon>
        <taxon>Pezizomycotina</taxon>
        <taxon>Dothideomycetes</taxon>
        <taxon>Pleosporomycetidae</taxon>
        <taxon>Pleosporales</taxon>
        <taxon>Pleosporineae</taxon>
        <taxon>Pleosporaceae</taxon>
        <taxon>Alternaria</taxon>
        <taxon>Alternaria sect. Ulocladioides</taxon>
    </lineage>
</organism>
<dbReference type="OrthoDB" id="3800703at2759"/>